<protein>
    <recommendedName>
        <fullName evidence="7">Copper resistance protein C</fullName>
    </recommendedName>
</protein>
<evidence type="ECO:0000313" key="11">
    <source>
        <dbReference type="Proteomes" id="UP001306592"/>
    </source>
</evidence>
<dbReference type="Proteomes" id="UP001306592">
    <property type="component" value="Unassembled WGS sequence"/>
</dbReference>
<dbReference type="NCBIfam" id="NF033814">
    <property type="entry name" value="copper_CopC"/>
    <property type="match status" value="1"/>
</dbReference>
<dbReference type="GeneID" id="89473219"/>
<dbReference type="RefSeq" id="WP_048915848.1">
    <property type="nucleotide sequence ID" value="NZ_CAKKMT010000001.1"/>
</dbReference>
<keyword evidence="4 7" id="KW-0732">Signal</keyword>
<dbReference type="PANTHER" id="PTHR34820">
    <property type="entry name" value="INNER MEMBRANE PROTEIN YEBZ"/>
    <property type="match status" value="1"/>
</dbReference>
<evidence type="ECO:0000259" key="9">
    <source>
        <dbReference type="Pfam" id="PF04234"/>
    </source>
</evidence>
<evidence type="ECO:0000313" key="10">
    <source>
        <dbReference type="EMBL" id="MEI2681847.1"/>
    </source>
</evidence>
<feature type="chain" id="PRO_5045884444" description="Copper resistance protein C" evidence="8">
    <location>
        <begin position="23"/>
        <end position="121"/>
    </location>
</feature>
<evidence type="ECO:0000256" key="7">
    <source>
        <dbReference type="RuleBase" id="RU369037"/>
    </source>
</evidence>
<keyword evidence="6 7" id="KW-0186">Copper</keyword>
<dbReference type="Gene3D" id="2.60.40.1220">
    <property type="match status" value="1"/>
</dbReference>
<keyword evidence="11" id="KW-1185">Reference proteome</keyword>
<dbReference type="SUPFAM" id="SSF81296">
    <property type="entry name" value="E set domains"/>
    <property type="match status" value="1"/>
</dbReference>
<name>A0ABU8DFS0_ERWAP</name>
<keyword evidence="3 7" id="KW-0479">Metal-binding</keyword>
<feature type="domain" description="CopC" evidence="9">
    <location>
        <begin position="23"/>
        <end position="120"/>
    </location>
</feature>
<dbReference type="InterPro" id="IPR014756">
    <property type="entry name" value="Ig_E-set"/>
</dbReference>
<dbReference type="PANTHER" id="PTHR34820:SF4">
    <property type="entry name" value="INNER MEMBRANE PROTEIN YEBZ"/>
    <property type="match status" value="1"/>
</dbReference>
<accession>A0ABU8DFS0</accession>
<dbReference type="InterPro" id="IPR014755">
    <property type="entry name" value="Cu-Rt/internalin_Ig-like"/>
</dbReference>
<evidence type="ECO:0000256" key="4">
    <source>
        <dbReference type="ARBA" id="ARBA00022729"/>
    </source>
</evidence>
<comment type="function">
    <text evidence="7">Involved in copper resistance.</text>
</comment>
<dbReference type="InterPro" id="IPR032694">
    <property type="entry name" value="CopC/D"/>
</dbReference>
<comment type="caution">
    <text evidence="10">The sequence shown here is derived from an EMBL/GenBank/DDBJ whole genome shotgun (WGS) entry which is preliminary data.</text>
</comment>
<feature type="signal peptide" evidence="8">
    <location>
        <begin position="1"/>
        <end position="22"/>
    </location>
</feature>
<proteinExistence type="inferred from homology"/>
<dbReference type="InterPro" id="IPR047685">
    <property type="entry name" value="CopC-like"/>
</dbReference>
<sequence>MRNFFKISGLLTAALFAQQASAHAHLKSEYTSLNPAGSQYPNALTIQFTENVEPAFSGIVVTHMDNSPLPQLKAKRVPGQRDTLRVQFKQPLKRGEEYKVSWHVLSVDGHKTKGNYTFSVP</sequence>
<reference evidence="10 11" key="1">
    <citation type="submission" date="2024-02" db="EMBL/GenBank/DDBJ databases">
        <title>First report Erwinia aphidicola in onion in Chile.</title>
        <authorList>
            <person name="Valenzuela M."/>
            <person name="Pena M."/>
            <person name="Dutta B."/>
        </authorList>
    </citation>
    <scope>NUCLEOTIDE SEQUENCE [LARGE SCALE GENOMIC DNA]</scope>
    <source>
        <strain evidence="10 11">QCJ3A</strain>
    </source>
</reference>
<organism evidence="10 11">
    <name type="scientific">Erwinia aphidicola</name>
    <dbReference type="NCBI Taxonomy" id="68334"/>
    <lineage>
        <taxon>Bacteria</taxon>
        <taxon>Pseudomonadati</taxon>
        <taxon>Pseudomonadota</taxon>
        <taxon>Gammaproteobacteria</taxon>
        <taxon>Enterobacterales</taxon>
        <taxon>Erwiniaceae</taxon>
        <taxon>Erwinia</taxon>
    </lineage>
</organism>
<gene>
    <name evidence="10" type="primary">copC</name>
    <name evidence="10" type="ORF">V8N49_09265</name>
</gene>
<evidence type="ECO:0000256" key="2">
    <source>
        <dbReference type="ARBA" id="ARBA00010509"/>
    </source>
</evidence>
<dbReference type="EMBL" id="JBANEI010000005">
    <property type="protein sequence ID" value="MEI2681847.1"/>
    <property type="molecule type" value="Genomic_DNA"/>
</dbReference>
<comment type="similarity">
    <text evidence="2 7">Belongs to the CopC family.</text>
</comment>
<evidence type="ECO:0000256" key="3">
    <source>
        <dbReference type="ARBA" id="ARBA00022723"/>
    </source>
</evidence>
<dbReference type="InterPro" id="IPR007348">
    <property type="entry name" value="CopC_dom"/>
</dbReference>
<keyword evidence="5 7" id="KW-0574">Periplasm</keyword>
<evidence type="ECO:0000256" key="1">
    <source>
        <dbReference type="ARBA" id="ARBA00004418"/>
    </source>
</evidence>
<dbReference type="Pfam" id="PF04234">
    <property type="entry name" value="CopC"/>
    <property type="match status" value="1"/>
</dbReference>
<evidence type="ECO:0000256" key="6">
    <source>
        <dbReference type="ARBA" id="ARBA00023008"/>
    </source>
</evidence>
<evidence type="ECO:0000256" key="5">
    <source>
        <dbReference type="ARBA" id="ARBA00022764"/>
    </source>
</evidence>
<evidence type="ECO:0000256" key="8">
    <source>
        <dbReference type="SAM" id="SignalP"/>
    </source>
</evidence>
<comment type="subcellular location">
    <subcellularLocation>
        <location evidence="1 7">Periplasm</location>
    </subcellularLocation>
</comment>